<keyword evidence="2" id="KW-1185">Reference proteome</keyword>
<accession>A0A8T1MN10</accession>
<evidence type="ECO:0000313" key="2">
    <source>
        <dbReference type="Proteomes" id="UP000286415"/>
    </source>
</evidence>
<gene>
    <name evidence="1" type="ORF">CSKR_101403</name>
</gene>
<dbReference type="Proteomes" id="UP000286415">
    <property type="component" value="Unassembled WGS sequence"/>
</dbReference>
<organism evidence="1 2">
    <name type="scientific">Clonorchis sinensis</name>
    <name type="common">Chinese liver fluke</name>
    <dbReference type="NCBI Taxonomy" id="79923"/>
    <lineage>
        <taxon>Eukaryota</taxon>
        <taxon>Metazoa</taxon>
        <taxon>Spiralia</taxon>
        <taxon>Lophotrochozoa</taxon>
        <taxon>Platyhelminthes</taxon>
        <taxon>Trematoda</taxon>
        <taxon>Digenea</taxon>
        <taxon>Opisthorchiida</taxon>
        <taxon>Opisthorchiata</taxon>
        <taxon>Opisthorchiidae</taxon>
        <taxon>Clonorchis</taxon>
    </lineage>
</organism>
<protein>
    <submittedName>
        <fullName evidence="1">Uncharacterized protein</fullName>
    </submittedName>
</protein>
<dbReference type="EMBL" id="NIRI02000042">
    <property type="protein sequence ID" value="KAG5450797.1"/>
    <property type="molecule type" value="Genomic_DNA"/>
</dbReference>
<evidence type="ECO:0000313" key="1">
    <source>
        <dbReference type="EMBL" id="KAG5450797.1"/>
    </source>
</evidence>
<reference evidence="1 2" key="1">
    <citation type="journal article" date="2018" name="Biotechnol. Adv.">
        <title>Improved genomic resources and new bioinformatic workflow for the carcinogenic parasite Clonorchis sinensis: Biotechnological implications.</title>
        <authorList>
            <person name="Wang D."/>
            <person name="Korhonen P.K."/>
            <person name="Gasser R.B."/>
            <person name="Young N.D."/>
        </authorList>
    </citation>
    <scope>NUCLEOTIDE SEQUENCE [LARGE SCALE GENOMIC DNA]</scope>
    <source>
        <strain evidence="1">Cs-k2</strain>
    </source>
</reference>
<comment type="caution">
    <text evidence="1">The sequence shown here is derived from an EMBL/GenBank/DDBJ whole genome shotgun (WGS) entry which is preliminary data.</text>
</comment>
<name>A0A8T1MN10_CLOSI</name>
<reference evidence="1 2" key="2">
    <citation type="journal article" date="2021" name="Genomics">
        <title>High-quality reference genome for Clonorchis sinensis.</title>
        <authorList>
            <person name="Young N.D."/>
            <person name="Stroehlein A.J."/>
            <person name="Kinkar L."/>
            <person name="Wang T."/>
            <person name="Sohn W.M."/>
            <person name="Chang B.C.H."/>
            <person name="Kaur P."/>
            <person name="Weisz D."/>
            <person name="Dudchenko O."/>
            <person name="Aiden E.L."/>
            <person name="Korhonen P.K."/>
            <person name="Gasser R.B."/>
        </authorList>
    </citation>
    <scope>NUCLEOTIDE SEQUENCE [LARGE SCALE GENOMIC DNA]</scope>
    <source>
        <strain evidence="1">Cs-k2</strain>
    </source>
</reference>
<sequence>MTAKLIRGKRAHGTDCLWLRSPFFVDSMCIYARFPCSEIRIYLFLLPLAGASSRKENNSAIKRTRVRMVEFSVARKTESRPDQNTALNGWQSHTKKYAEVTVMLMESWLDAIQFVKGPSE</sequence>
<proteinExistence type="predicted"/>